<dbReference type="EMBL" id="CP047491">
    <property type="protein sequence ID" value="QHQ38722.1"/>
    <property type="molecule type" value="Genomic_DNA"/>
</dbReference>
<keyword evidence="4" id="KW-1185">Reference proteome</keyword>
<name>A0A6P1TDD7_9GAMM</name>
<proteinExistence type="predicted"/>
<dbReference type="InterPro" id="IPR036465">
    <property type="entry name" value="vWFA_dom_sf"/>
</dbReference>
<dbReference type="OrthoDB" id="9776116at2"/>
<dbReference type="Pfam" id="PF01882">
    <property type="entry name" value="DUF58"/>
    <property type="match status" value="1"/>
</dbReference>
<dbReference type="PANTHER" id="PTHR33608:SF12">
    <property type="entry name" value="DUF58 DOMAIN-CONTAINING PROTEIN"/>
    <property type="match status" value="1"/>
</dbReference>
<reference evidence="2 5" key="2">
    <citation type="submission" date="2020-08" db="EMBL/GenBank/DDBJ databases">
        <title>Genomic Encyclopedia of Type Strains, Phase IV (KMG-IV): sequencing the most valuable type-strain genomes for metagenomic binning, comparative biology and taxonomic classification.</title>
        <authorList>
            <person name="Goeker M."/>
        </authorList>
    </citation>
    <scope>NUCLEOTIDE SEQUENCE [LARGE SCALE GENOMIC DNA]</scope>
    <source>
        <strain evidence="2 5">DSM 11525</strain>
    </source>
</reference>
<dbReference type="Proteomes" id="UP000464675">
    <property type="component" value="Chromosome"/>
</dbReference>
<dbReference type="SUPFAM" id="SSF53300">
    <property type="entry name" value="vWA-like"/>
    <property type="match status" value="1"/>
</dbReference>
<dbReference type="RefSeq" id="WP_161858050.1">
    <property type="nucleotide sequence ID" value="NZ_CP047491.1"/>
</dbReference>
<protein>
    <submittedName>
        <fullName evidence="3">DUF58 domain-containing protein</fullName>
    </submittedName>
    <submittedName>
        <fullName evidence="2">Uncharacterized protein (DUF58 family)</fullName>
    </submittedName>
</protein>
<evidence type="ECO:0000313" key="2">
    <source>
        <dbReference type="EMBL" id="MBB5210847.1"/>
    </source>
</evidence>
<dbReference type="PANTHER" id="PTHR33608">
    <property type="entry name" value="BLL2464 PROTEIN"/>
    <property type="match status" value="1"/>
</dbReference>
<reference evidence="3 4" key="1">
    <citation type="submission" date="2020-01" db="EMBL/GenBank/DDBJ databases">
        <title>The possibility of degradation of plastic by Microbulbifer hydrolyticus IRE-31.</title>
        <authorList>
            <person name="Liu L."/>
        </authorList>
    </citation>
    <scope>NUCLEOTIDE SEQUENCE [LARGE SCALE GENOMIC DNA]</scope>
    <source>
        <strain evidence="3 4">IRE-31</strain>
    </source>
</reference>
<evidence type="ECO:0000313" key="4">
    <source>
        <dbReference type="Proteomes" id="UP000464675"/>
    </source>
</evidence>
<organism evidence="2 5">
    <name type="scientific">Microbulbifer hydrolyticus</name>
    <dbReference type="NCBI Taxonomy" id="48074"/>
    <lineage>
        <taxon>Bacteria</taxon>
        <taxon>Pseudomonadati</taxon>
        <taxon>Pseudomonadota</taxon>
        <taxon>Gammaproteobacteria</taxon>
        <taxon>Cellvibrionales</taxon>
        <taxon>Microbulbiferaceae</taxon>
        <taxon>Microbulbifer</taxon>
    </lineage>
</organism>
<sequence>MFNFSVRNRNRSRTGLATPAATVKPGTDPRIHVDLTHLQALEGPAQTLKLLPRQPARSVLAGRHSSRLRGRGLNFEELREYWPSDDVRAIDWNVTARTGEPHVRVYTEERDRPVLIVVDQRMSMFFGTEHAMKSVTAAEAAALVAFAVLHQDDRVGGIVVRDAGLYAQRPKRNRRALTRFLTELADANAALHADAPAQAPTSLDTVLQSVANMARRDHLILLISDFDVIGPTSDRLLAGLARHNDVILVPVSDPSADEMPTDFVSAISDGDRQATLDTRDRQIHAAMNQFSRERHAAIDRWHQRYGIPLAPLSAGEETLPQLRRLLGLAASVREDASGTD</sequence>
<dbReference type="InterPro" id="IPR002881">
    <property type="entry name" value="DUF58"/>
</dbReference>
<evidence type="ECO:0000313" key="5">
    <source>
        <dbReference type="Proteomes" id="UP000563601"/>
    </source>
</evidence>
<feature type="domain" description="DUF58" evidence="1">
    <location>
        <begin position="77"/>
        <end position="293"/>
    </location>
</feature>
<dbReference type="EMBL" id="JACHHR010000001">
    <property type="protein sequence ID" value="MBB5210847.1"/>
    <property type="molecule type" value="Genomic_DNA"/>
</dbReference>
<evidence type="ECO:0000313" key="3">
    <source>
        <dbReference type="EMBL" id="QHQ38722.1"/>
    </source>
</evidence>
<gene>
    <name evidence="3" type="ORF">GTQ55_06780</name>
    <name evidence="2" type="ORF">HNQ53_001035</name>
</gene>
<accession>A0A6P1TDD7</accession>
<dbReference type="AlphaFoldDB" id="A0A6P1TDD7"/>
<evidence type="ECO:0000259" key="1">
    <source>
        <dbReference type="Pfam" id="PF01882"/>
    </source>
</evidence>
<dbReference type="Proteomes" id="UP000563601">
    <property type="component" value="Unassembled WGS sequence"/>
</dbReference>